<dbReference type="InterPro" id="IPR050245">
    <property type="entry name" value="PrsA_foldase"/>
</dbReference>
<evidence type="ECO:0000256" key="4">
    <source>
        <dbReference type="ARBA" id="ARBA00023110"/>
    </source>
</evidence>
<dbReference type="GeneID" id="77461239"/>
<evidence type="ECO:0000259" key="8">
    <source>
        <dbReference type="PROSITE" id="PS50198"/>
    </source>
</evidence>
<evidence type="ECO:0000256" key="5">
    <source>
        <dbReference type="ARBA" id="ARBA00023235"/>
    </source>
</evidence>
<dbReference type="GO" id="GO:0003755">
    <property type="term" value="F:peptidyl-prolyl cis-trans isomerase activity"/>
    <property type="evidence" value="ECO:0007669"/>
    <property type="project" value="UniProtKB-KW"/>
</dbReference>
<gene>
    <name evidence="9" type="ORF">NCTC11087_00245</name>
</gene>
<keyword evidence="7" id="KW-1133">Transmembrane helix</keyword>
<keyword evidence="7" id="KW-0812">Transmembrane</keyword>
<dbReference type="EC" id="5.2.1.8" evidence="2"/>
<dbReference type="InterPro" id="IPR046357">
    <property type="entry name" value="PPIase_dom_sf"/>
</dbReference>
<dbReference type="RefSeq" id="WP_022789843.1">
    <property type="nucleotide sequence ID" value="NZ_UHFX01000003.1"/>
</dbReference>
<proteinExistence type="predicted"/>
<keyword evidence="4 6" id="KW-0697">Rotamase</keyword>
<protein>
    <recommendedName>
        <fullName evidence="2">peptidylprolyl isomerase</fullName>
        <ecNumber evidence="2">5.2.1.8</ecNumber>
    </recommendedName>
</protein>
<evidence type="ECO:0000313" key="9">
    <source>
        <dbReference type="EMBL" id="SUO03385.1"/>
    </source>
</evidence>
<dbReference type="PANTHER" id="PTHR47245:SF1">
    <property type="entry name" value="FOLDASE PROTEIN PRSA"/>
    <property type="match status" value="1"/>
</dbReference>
<dbReference type="PROSITE" id="PS50198">
    <property type="entry name" value="PPIC_PPIASE_2"/>
    <property type="match status" value="1"/>
</dbReference>
<dbReference type="AlphaFoldDB" id="A0A380LJL7"/>
<keyword evidence="7" id="KW-0472">Membrane</keyword>
<name>A0A380LJL7_9FIRM</name>
<feature type="transmembrane region" description="Helical" evidence="7">
    <location>
        <begin position="7"/>
        <end position="27"/>
    </location>
</feature>
<feature type="domain" description="PpiC" evidence="8">
    <location>
        <begin position="166"/>
        <end position="273"/>
    </location>
</feature>
<keyword evidence="3" id="KW-0732">Signal</keyword>
<keyword evidence="5 6" id="KW-0413">Isomerase</keyword>
<organism evidence="9 10">
    <name type="scientific">Faecalicoccus pleomorphus</name>
    <dbReference type="NCBI Taxonomy" id="1323"/>
    <lineage>
        <taxon>Bacteria</taxon>
        <taxon>Bacillati</taxon>
        <taxon>Bacillota</taxon>
        <taxon>Erysipelotrichia</taxon>
        <taxon>Erysipelotrichales</taxon>
        <taxon>Erysipelotrichaceae</taxon>
        <taxon>Faecalicoccus</taxon>
    </lineage>
</organism>
<dbReference type="OrthoDB" id="14196at2"/>
<evidence type="ECO:0000313" key="10">
    <source>
        <dbReference type="Proteomes" id="UP000255523"/>
    </source>
</evidence>
<sequence length="345" mass="38661">MSEFLRNNWFVVVIAVIIIAFVSYFIYDENKYNVSAKSDSDGNQVVASIDKKDITANDIYDQSAPFDTALLYNLYHNQVVDQSVKTTDDLDEKAKDLKKTIEQNVSSSSSQNSESQIETELASFGYNGIDQLYDYCLMTVKEAKMQRDYIEDHFDEVTPALQENKPRTISIISMQVQDLAALTEDEQKKKDNIDSALSSGSFADAATAYSEDTATASDDGFYGYVDANSVNSQYSTLNAQVIQAALNLEKDQTSDWIEVTDSSSGLKYLYKVHVDETDIQSIWDSKNETVSNNILSAFLTANQGLSVKIVQENAKDLDIEFKDKDVQKRIEDYINDQTGGNSNEE</sequence>
<dbReference type="Proteomes" id="UP000255523">
    <property type="component" value="Unassembled WGS sequence"/>
</dbReference>
<comment type="catalytic activity">
    <reaction evidence="1">
        <text>[protein]-peptidylproline (omega=180) = [protein]-peptidylproline (omega=0)</text>
        <dbReference type="Rhea" id="RHEA:16237"/>
        <dbReference type="Rhea" id="RHEA-COMP:10747"/>
        <dbReference type="Rhea" id="RHEA-COMP:10748"/>
        <dbReference type="ChEBI" id="CHEBI:83833"/>
        <dbReference type="ChEBI" id="CHEBI:83834"/>
        <dbReference type="EC" id="5.2.1.8"/>
    </reaction>
</comment>
<dbReference type="PANTHER" id="PTHR47245">
    <property type="entry name" value="PEPTIDYLPROLYL ISOMERASE"/>
    <property type="match status" value="1"/>
</dbReference>
<keyword evidence="10" id="KW-1185">Reference proteome</keyword>
<dbReference type="SUPFAM" id="SSF54534">
    <property type="entry name" value="FKBP-like"/>
    <property type="match status" value="1"/>
</dbReference>
<evidence type="ECO:0000256" key="7">
    <source>
        <dbReference type="SAM" id="Phobius"/>
    </source>
</evidence>
<dbReference type="InterPro" id="IPR000297">
    <property type="entry name" value="PPIase_PpiC"/>
</dbReference>
<dbReference type="Gene3D" id="3.10.50.40">
    <property type="match status" value="1"/>
</dbReference>
<evidence type="ECO:0000256" key="1">
    <source>
        <dbReference type="ARBA" id="ARBA00000971"/>
    </source>
</evidence>
<evidence type="ECO:0000256" key="3">
    <source>
        <dbReference type="ARBA" id="ARBA00022729"/>
    </source>
</evidence>
<reference evidence="9 10" key="1">
    <citation type="submission" date="2018-06" db="EMBL/GenBank/DDBJ databases">
        <authorList>
            <consortium name="Pathogen Informatics"/>
            <person name="Doyle S."/>
        </authorList>
    </citation>
    <scope>NUCLEOTIDE SEQUENCE [LARGE SCALE GENOMIC DNA]</scope>
    <source>
        <strain evidence="9 10">NCTC11087</strain>
    </source>
</reference>
<dbReference type="EMBL" id="UHFX01000003">
    <property type="protein sequence ID" value="SUO03385.1"/>
    <property type="molecule type" value="Genomic_DNA"/>
</dbReference>
<evidence type="ECO:0000256" key="6">
    <source>
        <dbReference type="PROSITE-ProRule" id="PRU00278"/>
    </source>
</evidence>
<dbReference type="Pfam" id="PF00639">
    <property type="entry name" value="Rotamase"/>
    <property type="match status" value="1"/>
</dbReference>
<accession>A0A380LJL7</accession>
<evidence type="ECO:0000256" key="2">
    <source>
        <dbReference type="ARBA" id="ARBA00013194"/>
    </source>
</evidence>